<keyword evidence="6" id="KW-0175">Coiled coil</keyword>
<comment type="caution">
    <text evidence="8">The sequence shown here is derived from an EMBL/GenBank/DDBJ whole genome shotgun (WGS) entry which is preliminary data.</text>
</comment>
<feature type="domain" description="Rod shape-determining protein MreC beta-barrel core" evidence="7">
    <location>
        <begin position="121"/>
        <end position="265"/>
    </location>
</feature>
<feature type="coiled-coil region" evidence="6">
    <location>
        <begin position="66"/>
        <end position="93"/>
    </location>
</feature>
<evidence type="ECO:0000256" key="6">
    <source>
        <dbReference type="SAM" id="Coils"/>
    </source>
</evidence>
<evidence type="ECO:0000256" key="3">
    <source>
        <dbReference type="ARBA" id="ARBA00022960"/>
    </source>
</evidence>
<dbReference type="InterPro" id="IPR055342">
    <property type="entry name" value="MreC_beta-barrel_core"/>
</dbReference>
<sequence>MPQKIHKPFRFWSILTSVFLLLIIFGYSGARNNFFKPIEYVTIPILHIGHTIGQWIQKIPGPFTEKKTLLRQNEELQQENKRLVQENSALRAIFEQDQITFKISDFLASISQRGVLAHVIGKSVSEQNILIIDKGGDSGIVKGSAVITSNGILIGTIDQVHARASYVLLVTDTSQSIAAKIQNETSSPGVISGEYNLALSMELIPQNDPVETHQSVVTSALEPLIPPNILIGSITEVSKKEGSVFQNAKVVSPIQLNRVETVSVIIPPDANF</sequence>
<dbReference type="AlphaFoldDB" id="A0A2H0YTB7"/>
<accession>A0A2H0YTB7</accession>
<dbReference type="PANTHER" id="PTHR34138">
    <property type="entry name" value="CELL SHAPE-DETERMINING PROTEIN MREC"/>
    <property type="match status" value="1"/>
</dbReference>
<proteinExistence type="inferred from homology"/>
<organism evidence="8 9">
    <name type="scientific">Candidatus Kerfeldbacteria bacterium CG08_land_8_20_14_0_20_42_7</name>
    <dbReference type="NCBI Taxonomy" id="2014245"/>
    <lineage>
        <taxon>Bacteria</taxon>
        <taxon>Candidatus Kerfeldiibacteriota</taxon>
    </lineage>
</organism>
<comment type="similarity">
    <text evidence="1 5">Belongs to the MreC family.</text>
</comment>
<evidence type="ECO:0000256" key="5">
    <source>
        <dbReference type="PIRNR" id="PIRNR038471"/>
    </source>
</evidence>
<comment type="function">
    <text evidence="5">Involved in formation and maintenance of cell shape.</text>
</comment>
<dbReference type="Gene3D" id="2.40.10.340">
    <property type="entry name" value="Rod shape-determining protein MreC, domain 1"/>
    <property type="match status" value="1"/>
</dbReference>
<evidence type="ECO:0000256" key="4">
    <source>
        <dbReference type="ARBA" id="ARBA00032089"/>
    </source>
</evidence>
<reference evidence="9" key="1">
    <citation type="submission" date="2017-09" db="EMBL/GenBank/DDBJ databases">
        <title>Depth-based differentiation of microbial function through sediment-hosted aquifers and enrichment of novel symbionts in the deep terrestrial subsurface.</title>
        <authorList>
            <person name="Probst A.J."/>
            <person name="Ladd B."/>
            <person name="Jarett J.K."/>
            <person name="Geller-Mcgrath D.E."/>
            <person name="Sieber C.M.K."/>
            <person name="Emerson J.B."/>
            <person name="Anantharaman K."/>
            <person name="Thomas B.C."/>
            <person name="Malmstrom R."/>
            <person name="Stieglmeier M."/>
            <person name="Klingl A."/>
            <person name="Woyke T."/>
            <person name="Ryan C.M."/>
            <person name="Banfield J.F."/>
        </authorList>
    </citation>
    <scope>NUCLEOTIDE SEQUENCE [LARGE SCALE GENOMIC DNA]</scope>
</reference>
<protein>
    <recommendedName>
        <fullName evidence="2 5">Cell shape-determining protein MreC</fullName>
    </recommendedName>
    <alternativeName>
        <fullName evidence="4 5">Cell shape protein MreC</fullName>
    </alternativeName>
</protein>
<dbReference type="Gene3D" id="2.40.10.350">
    <property type="entry name" value="Rod shape-determining protein MreC, domain 2"/>
    <property type="match status" value="1"/>
</dbReference>
<dbReference type="InterPro" id="IPR042175">
    <property type="entry name" value="Cell/Rod_MreC_2"/>
</dbReference>
<dbReference type="Proteomes" id="UP000228711">
    <property type="component" value="Unassembled WGS sequence"/>
</dbReference>
<evidence type="ECO:0000313" key="8">
    <source>
        <dbReference type="EMBL" id="PIS41727.1"/>
    </source>
</evidence>
<dbReference type="GO" id="GO:0005886">
    <property type="term" value="C:plasma membrane"/>
    <property type="evidence" value="ECO:0007669"/>
    <property type="project" value="TreeGrafter"/>
</dbReference>
<dbReference type="EMBL" id="PEXV01000058">
    <property type="protein sequence ID" value="PIS41727.1"/>
    <property type="molecule type" value="Genomic_DNA"/>
</dbReference>
<evidence type="ECO:0000256" key="1">
    <source>
        <dbReference type="ARBA" id="ARBA00009369"/>
    </source>
</evidence>
<dbReference type="InterPro" id="IPR042177">
    <property type="entry name" value="Cell/Rod_1"/>
</dbReference>
<evidence type="ECO:0000256" key="2">
    <source>
        <dbReference type="ARBA" id="ARBA00013855"/>
    </source>
</evidence>
<gene>
    <name evidence="8" type="ORF">COT25_01550</name>
</gene>
<dbReference type="Pfam" id="PF04085">
    <property type="entry name" value="MreC"/>
    <property type="match status" value="1"/>
</dbReference>
<dbReference type="GO" id="GO:0008360">
    <property type="term" value="P:regulation of cell shape"/>
    <property type="evidence" value="ECO:0007669"/>
    <property type="project" value="UniProtKB-KW"/>
</dbReference>
<evidence type="ECO:0000313" key="9">
    <source>
        <dbReference type="Proteomes" id="UP000228711"/>
    </source>
</evidence>
<evidence type="ECO:0000259" key="7">
    <source>
        <dbReference type="Pfam" id="PF04085"/>
    </source>
</evidence>
<keyword evidence="3 5" id="KW-0133">Cell shape</keyword>
<dbReference type="InterPro" id="IPR007221">
    <property type="entry name" value="MreC"/>
</dbReference>
<name>A0A2H0YTB7_9BACT</name>
<dbReference type="PIRSF" id="PIRSF038471">
    <property type="entry name" value="MreC"/>
    <property type="match status" value="1"/>
</dbReference>
<dbReference type="PANTHER" id="PTHR34138:SF1">
    <property type="entry name" value="CELL SHAPE-DETERMINING PROTEIN MREC"/>
    <property type="match status" value="1"/>
</dbReference>